<evidence type="ECO:0000313" key="9">
    <source>
        <dbReference type="Proteomes" id="UP000256913"/>
    </source>
</evidence>
<dbReference type="Gene3D" id="3.40.50.1700">
    <property type="entry name" value="Glycoside hydrolase family 3 C-terminal domain"/>
    <property type="match status" value="1"/>
</dbReference>
<dbReference type="InterPro" id="IPR026891">
    <property type="entry name" value="Fn3-like"/>
</dbReference>
<dbReference type="Gene3D" id="3.20.20.300">
    <property type="entry name" value="Glycoside hydrolase, family 3, N-terminal domain"/>
    <property type="match status" value="1"/>
</dbReference>
<dbReference type="PROSITE" id="PS00775">
    <property type="entry name" value="GLYCOSYL_HYDROL_F3"/>
    <property type="match status" value="1"/>
</dbReference>
<dbReference type="Pfam" id="PF01915">
    <property type="entry name" value="Glyco_hydro_3_C"/>
    <property type="match status" value="1"/>
</dbReference>
<dbReference type="InterPro" id="IPR002772">
    <property type="entry name" value="Glyco_hydro_3_C"/>
</dbReference>
<dbReference type="FunFam" id="2.60.40.10:FF:000495">
    <property type="entry name" value="Periplasmic beta-glucosidase"/>
    <property type="match status" value="1"/>
</dbReference>
<comment type="function">
    <text evidence="4">Catalyzes the hydrolysis of a non-reducing terminal alpha-L-arabinopyranosidic linkage in ginsenoside Rb2 (alpha-L-arabinopyranosyl-(1-&gt;6)-alpha-D-glucopyranosyl) to release alpha-D-glucopyranosyl (Rd). It is not able to hydrolyze alpha-L-arabinofuranosyl-(1-&gt;6)-alpha-D-glucopyranosyl (Rc).</text>
</comment>
<dbReference type="PRINTS" id="PR00133">
    <property type="entry name" value="GLHYDRLASE3"/>
</dbReference>
<dbReference type="OrthoDB" id="3304319at2"/>
<comment type="caution">
    <text evidence="8">The sequence shown here is derived from an EMBL/GenBank/DDBJ whole genome shotgun (WGS) entry which is preliminary data.</text>
</comment>
<evidence type="ECO:0000256" key="3">
    <source>
        <dbReference type="ARBA" id="ARBA00023277"/>
    </source>
</evidence>
<dbReference type="InterPro" id="IPR013783">
    <property type="entry name" value="Ig-like_fold"/>
</dbReference>
<dbReference type="GO" id="GO:0005975">
    <property type="term" value="P:carbohydrate metabolic process"/>
    <property type="evidence" value="ECO:0007669"/>
    <property type="project" value="InterPro"/>
</dbReference>
<reference evidence="8 9" key="1">
    <citation type="submission" date="2018-08" db="EMBL/GenBank/DDBJ databases">
        <title>Sequencing the genomes of 1000 actinobacteria strains.</title>
        <authorList>
            <person name="Klenk H.-P."/>
        </authorList>
    </citation>
    <scope>NUCLEOTIDE SEQUENCE [LARGE SCALE GENOMIC DNA]</scope>
    <source>
        <strain evidence="8 9">DSM 44099</strain>
    </source>
</reference>
<keyword evidence="3" id="KW-0119">Carbohydrate metabolism</keyword>
<dbReference type="SUPFAM" id="SSF52279">
    <property type="entry name" value="Beta-D-glucan exohydrolase, C-terminal domain"/>
    <property type="match status" value="1"/>
</dbReference>
<dbReference type="AlphaFoldDB" id="A0A3D9ZY60"/>
<dbReference type="InterPro" id="IPR017853">
    <property type="entry name" value="GH"/>
</dbReference>
<dbReference type="PANTHER" id="PTHR42715:SF10">
    <property type="entry name" value="BETA-GLUCOSIDASE"/>
    <property type="match status" value="1"/>
</dbReference>
<feature type="domain" description="Fibronectin type III-like" evidence="7">
    <location>
        <begin position="663"/>
        <end position="740"/>
    </location>
</feature>
<dbReference type="InterPro" id="IPR019800">
    <property type="entry name" value="Glyco_hydro_3_AS"/>
</dbReference>
<dbReference type="GO" id="GO:0008422">
    <property type="term" value="F:beta-glucosidase activity"/>
    <property type="evidence" value="ECO:0007669"/>
    <property type="project" value="UniProtKB-ARBA"/>
</dbReference>
<dbReference type="SUPFAM" id="SSF51445">
    <property type="entry name" value="(Trans)glycosidases"/>
    <property type="match status" value="1"/>
</dbReference>
<proteinExistence type="inferred from homology"/>
<evidence type="ECO:0000259" key="7">
    <source>
        <dbReference type="SMART" id="SM01217"/>
    </source>
</evidence>
<evidence type="ECO:0000313" key="8">
    <source>
        <dbReference type="EMBL" id="REG01545.1"/>
    </source>
</evidence>
<evidence type="ECO:0000256" key="5">
    <source>
        <dbReference type="ARBA" id="ARBA00074219"/>
    </source>
</evidence>
<dbReference type="Pfam" id="PF00933">
    <property type="entry name" value="Glyco_hydro_3"/>
    <property type="match status" value="1"/>
</dbReference>
<dbReference type="InterPro" id="IPR001764">
    <property type="entry name" value="Glyco_hydro_3_N"/>
</dbReference>
<comment type="similarity">
    <text evidence="1 6">Belongs to the glycosyl hydrolase 3 family.</text>
</comment>
<sequence length="780" mass="83181">MTTAPFDVDAVLATLTLEEKASLLSGHDDWYTETIDRVGLPAIEVGDGPHGLRKETGIDMVWVPATGFPTASAMGASWDRDLTRRVAAAIGEEARAQGVQVVLGPGVNMKRSPLCGRNFEYFSEDALLSGELGAAYVEGVQSVGVGASLKHFAANNQEIERTRISVEADERTLRETYLAAFERVVTTADPWTVMCSYNRLHGVHASENRWLLNDVLRDDWKYDGLVVSDWNAVHHRVRALAAGLDLEMPGTGGVTDAEVVAAVRSGELDESVVDAAARRVLRLVARAYPGPDRVNGPIMDLGVRPGDRLSGEQLALLHADQHHELAREAAAGAVTLLRNETGPGGSAPLPLESGRRVAVIGAFAAHARIQGGGSSGVDPTRVDNALDLLNDEFGDRLGYAPGYVHAPKNAYQDDIGAYLAAHDAPFVDDGRGPARRSAALAEALRMAAAAEVVAAGPLSAQARRLIDEAVVAASDADVIVVFAGLPLAFEQEADDRTTLALPTDQVALIGKLADLRERTGAALVVVLSNGSAVTMDPWHDRVDAIVEAWLPGQAGAGAVVDVLLGRVNPSGKVAETFPLVVEDAPGYVTWTGERGTVLYGEGVFIGYRWYDALRRAVRYPFGHGLSYTTFTYADLDVDIADAAAGAVRVSCTVTNTGAVAGREVVQLYVGDPDAAVRRPVRELRGFEKVALAPGESARVGFDLDSRDFAYWDVAADRGDGRFGAWRREGGEFVIEVGASSRDIRVSTSIDLPDDPALAPLVPDEDLLKLDASRFTQGYRA</sequence>
<dbReference type="Pfam" id="PF14310">
    <property type="entry name" value="Fn3-like"/>
    <property type="match status" value="1"/>
</dbReference>
<dbReference type="RefSeq" id="WP_116073877.1">
    <property type="nucleotide sequence ID" value="NZ_BONB01000052.1"/>
</dbReference>
<keyword evidence="2 6" id="KW-0378">Hydrolase</keyword>
<dbReference type="InterPro" id="IPR036881">
    <property type="entry name" value="Glyco_hydro_3_C_sf"/>
</dbReference>
<dbReference type="InterPro" id="IPR050288">
    <property type="entry name" value="Cellulose_deg_GH3"/>
</dbReference>
<keyword evidence="6" id="KW-0326">Glycosidase</keyword>
<dbReference type="Gene3D" id="2.60.40.10">
    <property type="entry name" value="Immunoglobulins"/>
    <property type="match status" value="1"/>
</dbReference>
<evidence type="ECO:0000256" key="1">
    <source>
        <dbReference type="ARBA" id="ARBA00005336"/>
    </source>
</evidence>
<accession>A0A3D9ZY60</accession>
<dbReference type="EMBL" id="QUMQ01000001">
    <property type="protein sequence ID" value="REG01545.1"/>
    <property type="molecule type" value="Genomic_DNA"/>
</dbReference>
<name>A0A3D9ZY60_9ACTN</name>
<dbReference type="SMART" id="SM01217">
    <property type="entry name" value="Fn3_like"/>
    <property type="match status" value="1"/>
</dbReference>
<dbReference type="InterPro" id="IPR036962">
    <property type="entry name" value="Glyco_hydro_3_N_sf"/>
</dbReference>
<dbReference type="PANTHER" id="PTHR42715">
    <property type="entry name" value="BETA-GLUCOSIDASE"/>
    <property type="match status" value="1"/>
</dbReference>
<keyword evidence="9" id="KW-1185">Reference proteome</keyword>
<dbReference type="Proteomes" id="UP000256913">
    <property type="component" value="Unassembled WGS sequence"/>
</dbReference>
<organism evidence="8 9">
    <name type="scientific">Asanoa ferruginea</name>
    <dbReference type="NCBI Taxonomy" id="53367"/>
    <lineage>
        <taxon>Bacteria</taxon>
        <taxon>Bacillati</taxon>
        <taxon>Actinomycetota</taxon>
        <taxon>Actinomycetes</taxon>
        <taxon>Micromonosporales</taxon>
        <taxon>Micromonosporaceae</taxon>
        <taxon>Asanoa</taxon>
    </lineage>
</organism>
<protein>
    <recommendedName>
        <fullName evidence="5">Exo-alpha-(1-&gt;6)-L-arabinopyranosidase</fullName>
    </recommendedName>
</protein>
<evidence type="ECO:0000256" key="4">
    <source>
        <dbReference type="ARBA" id="ARBA00058905"/>
    </source>
</evidence>
<evidence type="ECO:0000256" key="2">
    <source>
        <dbReference type="ARBA" id="ARBA00022801"/>
    </source>
</evidence>
<evidence type="ECO:0000256" key="6">
    <source>
        <dbReference type="RuleBase" id="RU361161"/>
    </source>
</evidence>
<gene>
    <name evidence="8" type="ORF">DFJ67_7629</name>
</gene>